<proteinExistence type="inferred from homology"/>
<evidence type="ECO:0000313" key="17">
    <source>
        <dbReference type="WBParaSite" id="Gr19_v10_g274.t2"/>
    </source>
</evidence>
<dbReference type="InterPro" id="IPR038129">
    <property type="entry name" value="Nanos_sf"/>
</dbReference>
<dbReference type="CDD" id="cd00180">
    <property type="entry name" value="PKc"/>
    <property type="match status" value="1"/>
</dbReference>
<evidence type="ECO:0000256" key="12">
    <source>
        <dbReference type="RuleBase" id="RU003832"/>
    </source>
</evidence>
<evidence type="ECO:0000313" key="16">
    <source>
        <dbReference type="Proteomes" id="UP000887572"/>
    </source>
</evidence>
<dbReference type="Gene3D" id="3.40.50.11660">
    <property type="entry name" value="Glycosyl transferase family 10, C-terminal domain"/>
    <property type="match status" value="1"/>
</dbReference>
<evidence type="ECO:0000256" key="9">
    <source>
        <dbReference type="ARBA" id="ARBA00023136"/>
    </source>
</evidence>
<dbReference type="Gene3D" id="4.10.60.30">
    <property type="entry name" value="Nanos, RNA-binding domain"/>
    <property type="match status" value="1"/>
</dbReference>
<evidence type="ECO:0000256" key="8">
    <source>
        <dbReference type="ARBA" id="ARBA00022989"/>
    </source>
</evidence>
<keyword evidence="11" id="KW-0863">Zinc-finger</keyword>
<dbReference type="InterPro" id="IPR001503">
    <property type="entry name" value="Glyco_trans_10"/>
</dbReference>
<dbReference type="InterPro" id="IPR000719">
    <property type="entry name" value="Prot_kinase_dom"/>
</dbReference>
<feature type="transmembrane region" description="Helical" evidence="12">
    <location>
        <begin position="728"/>
        <end position="747"/>
    </location>
</feature>
<feature type="compositionally biased region" description="Polar residues" evidence="13">
    <location>
        <begin position="46"/>
        <end position="63"/>
    </location>
</feature>
<dbReference type="GO" id="GO:0006417">
    <property type="term" value="P:regulation of translation"/>
    <property type="evidence" value="ECO:0007669"/>
    <property type="project" value="UniProtKB-UniRule"/>
</dbReference>
<dbReference type="WBParaSite" id="Gr19_v10_g274.t2">
    <property type="protein sequence ID" value="Gr19_v10_g274.t2"/>
    <property type="gene ID" value="Gr19_v10_g274"/>
</dbReference>
<evidence type="ECO:0000256" key="1">
    <source>
        <dbReference type="ARBA" id="ARBA00004447"/>
    </source>
</evidence>
<keyword evidence="5 12" id="KW-0808">Transferase</keyword>
<dbReference type="SUPFAM" id="SSF56112">
    <property type="entry name" value="Protein kinase-like (PK-like)"/>
    <property type="match status" value="1"/>
</dbReference>
<evidence type="ECO:0000256" key="3">
    <source>
        <dbReference type="ARBA" id="ARBA00008919"/>
    </source>
</evidence>
<dbReference type="SUPFAM" id="SSF53756">
    <property type="entry name" value="UDP-Glycosyltransferase/glycogen phosphorylase"/>
    <property type="match status" value="1"/>
</dbReference>
<dbReference type="InterPro" id="IPR038577">
    <property type="entry name" value="GT10-like_C_sf"/>
</dbReference>
<sequence length="1082" mass="124547">MPSSSSIQRMSRLKLWMTPVRDGHLDVGDFKVWSSDDSSDPIRFSRGSSRNSSADGSTSCSNESPEEMMSMKIGIWKPLPQKTCGFCYIQYKRHCQKLGISFPRATDPGFWVGHTTKDDRGDVICPELRKLKCPLCYASGKKAHTLKFSCSLMACVSEQLELVSEMIKTCAVDVRDVWPTNAENYTKTESITRGAFGIVRFAEASDPAFSIDGLENRSCVIKTIYLQRRFEAILKEIPSTIARKSVQENDLDHQHTTKISRFYRRMVMELYVLCRCRHANIMHLHALFISNGDLHMVLPRLYVLENLSMMYKRRKQSEPIPVTIIAKILRQLCLALDYLQKIGISHRAVQPDNVFLTRGGTVKLGHFAQSRALFEESLDDELCCCKSPVGREEFMSFEKQHNLYFGTTLTDCVGYSFSADIWSLGVLVLAMVSYYPEEQSQKLHKNFAMAMHQEQMPFIWLTVDMLQLRSRLVKSGGEELKLFLSDCLLTLTPKRRVTAAELPKTAEMKKWCLPTVEEDSKFLRKHLIDEVDFANHLKLESDSPNYDVLETKDIPAEFYWDDTWKKLDDMELIVQIFMPPNYASERHRFKFSDSEPLFRILYTEIVSARIEFTDLLTLDFGVKQSVFDFVQKNCADSAVEKKMGNRAGGVLRRQIKLPSSRSVEVEIRTSSPKQFSNYFCGCSPTDLNMQMPPDSVPLIECPLAVLSSQSPPADNQWPQTKTAQMFKWHFSFLFLVFSVILLCWVLYDRSVDGYVFEFKNTTLESDALIEVPPPTKPVILLWTPVFRHNSLKLHSDCPFSEQCFLTYDRRALGHADAVVYHIPDIKWTMPSALSSSKLADRSVQPDFPEQNAFKANAVNVFFSQENPSTLTYYYQSKKLEKAADKFFHWTMTYLRSSDFPMPYGGFWVPPEETRRLGFSDKRVRGAVWFVSNCHTESKRELAVEALSKHFLINVGGKCAKTEEGQQLCPRTEPSCDHVFAAHYFFIAAENDICREYVTEKYWSRYQLPSVPIVMRKYIYEGIVPNNSYIAMDQFESPKAMADHLNFLMNNPDEYLKYFEWRAQNWSIAPWNHQGFRIGKLLG</sequence>
<evidence type="ECO:0000256" key="10">
    <source>
        <dbReference type="ARBA" id="ARBA00023180"/>
    </source>
</evidence>
<evidence type="ECO:0000256" key="7">
    <source>
        <dbReference type="ARBA" id="ARBA00022968"/>
    </source>
</evidence>
<comment type="similarity">
    <text evidence="11">Belongs to the nanos family.</text>
</comment>
<comment type="pathway">
    <text evidence="2">Protein modification; protein glycosylation.</text>
</comment>
<keyword evidence="10" id="KW-0325">Glycoprotein</keyword>
<keyword evidence="9 12" id="KW-0472">Membrane</keyword>
<dbReference type="GO" id="GO:0003723">
    <property type="term" value="F:RNA binding"/>
    <property type="evidence" value="ECO:0007669"/>
    <property type="project" value="UniProtKB-UniRule"/>
</dbReference>
<dbReference type="PANTHER" id="PTHR11929">
    <property type="entry name" value="ALPHA- 1,3 -FUCOSYLTRANSFERASE"/>
    <property type="match status" value="1"/>
</dbReference>
<dbReference type="PROSITE" id="PS51522">
    <property type="entry name" value="ZF_NANOS"/>
    <property type="match status" value="1"/>
</dbReference>
<evidence type="ECO:0000256" key="6">
    <source>
        <dbReference type="ARBA" id="ARBA00022692"/>
    </source>
</evidence>
<dbReference type="Gene3D" id="1.10.510.10">
    <property type="entry name" value="Transferase(Phosphotransferase) domain 1"/>
    <property type="match status" value="1"/>
</dbReference>
<dbReference type="Pfam" id="PF00069">
    <property type="entry name" value="Pkinase"/>
    <property type="match status" value="1"/>
</dbReference>
<evidence type="ECO:0000256" key="13">
    <source>
        <dbReference type="SAM" id="MobiDB-lite"/>
    </source>
</evidence>
<evidence type="ECO:0000256" key="11">
    <source>
        <dbReference type="PROSITE-ProRule" id="PRU00855"/>
    </source>
</evidence>
<feature type="domain" description="Protein kinase" evidence="14">
    <location>
        <begin position="185"/>
        <end position="516"/>
    </location>
</feature>
<organism evidence="16 17">
    <name type="scientific">Globodera rostochiensis</name>
    <name type="common">Golden nematode worm</name>
    <name type="synonym">Heterodera rostochiensis</name>
    <dbReference type="NCBI Taxonomy" id="31243"/>
    <lineage>
        <taxon>Eukaryota</taxon>
        <taxon>Metazoa</taxon>
        <taxon>Ecdysozoa</taxon>
        <taxon>Nematoda</taxon>
        <taxon>Chromadorea</taxon>
        <taxon>Rhabditida</taxon>
        <taxon>Tylenchina</taxon>
        <taxon>Tylenchomorpha</taxon>
        <taxon>Tylenchoidea</taxon>
        <taxon>Heteroderidae</taxon>
        <taxon>Heteroderinae</taxon>
        <taxon>Globodera</taxon>
    </lineage>
</organism>
<evidence type="ECO:0000259" key="15">
    <source>
        <dbReference type="PROSITE" id="PS51522"/>
    </source>
</evidence>
<dbReference type="GO" id="GO:0032580">
    <property type="term" value="C:Golgi cisterna membrane"/>
    <property type="evidence" value="ECO:0007669"/>
    <property type="project" value="UniProtKB-SubCell"/>
</dbReference>
<dbReference type="InterPro" id="IPR055270">
    <property type="entry name" value="Glyco_tran_10_C"/>
</dbReference>
<dbReference type="EC" id="2.4.1.-" evidence="12"/>
<keyword evidence="8 12" id="KW-1133">Transmembrane helix</keyword>
<keyword evidence="11" id="KW-0862">Zinc</keyword>
<keyword evidence="11" id="KW-0479">Metal-binding</keyword>
<dbReference type="InterPro" id="IPR024161">
    <property type="entry name" value="Znf_nanos-typ"/>
</dbReference>
<accession>A0A914HQD8</accession>
<dbReference type="Pfam" id="PF00852">
    <property type="entry name" value="Glyco_transf_10"/>
    <property type="match status" value="1"/>
</dbReference>
<dbReference type="GO" id="GO:0046920">
    <property type="term" value="F:alpha-(1-&gt;3)-fucosyltransferase activity"/>
    <property type="evidence" value="ECO:0007669"/>
    <property type="project" value="TreeGrafter"/>
</dbReference>
<dbReference type="PROSITE" id="PS50011">
    <property type="entry name" value="PROTEIN_KINASE_DOM"/>
    <property type="match status" value="1"/>
</dbReference>
<keyword evidence="11" id="KW-0694">RNA-binding</keyword>
<evidence type="ECO:0000256" key="5">
    <source>
        <dbReference type="ARBA" id="ARBA00022679"/>
    </source>
</evidence>
<dbReference type="GO" id="GO:0004672">
    <property type="term" value="F:protein kinase activity"/>
    <property type="evidence" value="ECO:0007669"/>
    <property type="project" value="InterPro"/>
</dbReference>
<evidence type="ECO:0000259" key="14">
    <source>
        <dbReference type="PROSITE" id="PS50011"/>
    </source>
</evidence>
<dbReference type="PANTHER" id="PTHR11929:SF241">
    <property type="entry name" value="ALPHA-(1,3)-FUCOSYLTRANSFERASE FUT-3"/>
    <property type="match status" value="1"/>
</dbReference>
<dbReference type="InterPro" id="IPR031481">
    <property type="entry name" value="Glyco_tran_10_N"/>
</dbReference>
<feature type="region of interest" description="Disordered" evidence="13">
    <location>
        <begin position="43"/>
        <end position="66"/>
    </location>
</feature>
<keyword evidence="11" id="KW-0810">Translation regulation</keyword>
<keyword evidence="4 12" id="KW-0328">Glycosyltransferase</keyword>
<evidence type="ECO:0000256" key="2">
    <source>
        <dbReference type="ARBA" id="ARBA00004922"/>
    </source>
</evidence>
<dbReference type="GO" id="GO:0008270">
    <property type="term" value="F:zinc ion binding"/>
    <property type="evidence" value="ECO:0007669"/>
    <property type="project" value="UniProtKB-KW"/>
</dbReference>
<comment type="subcellular location">
    <subcellularLocation>
        <location evidence="1 12">Golgi apparatus</location>
        <location evidence="1 12">Golgi stack membrane</location>
        <topology evidence="1 12">Single-pass type II membrane protein</topology>
    </subcellularLocation>
</comment>
<comment type="similarity">
    <text evidence="3 12">Belongs to the glycosyltransferase 10 family.</text>
</comment>
<reference evidence="17" key="1">
    <citation type="submission" date="2022-11" db="UniProtKB">
        <authorList>
            <consortium name="WormBaseParasite"/>
        </authorList>
    </citation>
    <scope>IDENTIFICATION</scope>
</reference>
<dbReference type="GO" id="GO:0005524">
    <property type="term" value="F:ATP binding"/>
    <property type="evidence" value="ECO:0007669"/>
    <property type="project" value="InterPro"/>
</dbReference>
<evidence type="ECO:0000256" key="4">
    <source>
        <dbReference type="ARBA" id="ARBA00022676"/>
    </source>
</evidence>
<name>A0A914HQD8_GLORO</name>
<feature type="domain" description="Nanos-type" evidence="15">
    <location>
        <begin position="83"/>
        <end position="151"/>
    </location>
</feature>
<dbReference type="InterPro" id="IPR011009">
    <property type="entry name" value="Kinase-like_dom_sf"/>
</dbReference>
<dbReference type="Pfam" id="PF05741">
    <property type="entry name" value="zf-nanos"/>
    <property type="match status" value="1"/>
</dbReference>
<dbReference type="Proteomes" id="UP000887572">
    <property type="component" value="Unplaced"/>
</dbReference>
<dbReference type="AlphaFoldDB" id="A0A914HQD8"/>
<keyword evidence="6 12" id="KW-0812">Transmembrane</keyword>
<keyword evidence="12" id="KW-0333">Golgi apparatus</keyword>
<keyword evidence="7" id="KW-0735">Signal-anchor</keyword>
<protein>
    <recommendedName>
        <fullName evidence="12">Fucosyltransferase</fullName>
        <ecNumber evidence="12">2.4.1.-</ecNumber>
    </recommendedName>
</protein>
<dbReference type="Pfam" id="PF17039">
    <property type="entry name" value="Glyco_tran_10_N"/>
    <property type="match status" value="1"/>
</dbReference>
<keyword evidence="16" id="KW-1185">Reference proteome</keyword>
<dbReference type="Gene3D" id="3.30.200.20">
    <property type="entry name" value="Phosphorylase Kinase, domain 1"/>
    <property type="match status" value="1"/>
</dbReference>
<dbReference type="FunFam" id="3.40.50.11660:FF:000002">
    <property type="entry name" value="Alpha-(1,3)-fucosyltransferase"/>
    <property type="match status" value="1"/>
</dbReference>